<sequence length="109" mass="12115">MAQPFKIAEPKKKGKKKGGHKKRSDVNRMVAAEKLNKVSPRIATYISIAAPKSRLPKKHYCDITGYPAPYKDKATGLWFANSRAYTALRNLSHAQSDALLSFRNGTLAK</sequence>
<keyword evidence="3" id="KW-0804">Transcription</keyword>
<evidence type="ECO:0000313" key="8">
    <source>
        <dbReference type="Proteomes" id="UP000717585"/>
    </source>
</evidence>
<dbReference type="Proteomes" id="UP000717585">
    <property type="component" value="Unassembled WGS sequence"/>
</dbReference>
<dbReference type="GO" id="GO:0006338">
    <property type="term" value="P:chromatin remodeling"/>
    <property type="evidence" value="ECO:0007669"/>
    <property type="project" value="InterPro"/>
</dbReference>
<comment type="subcellular location">
    <subcellularLocation>
        <location evidence="1">Nucleus</location>
    </subcellularLocation>
</comment>
<evidence type="ECO:0000256" key="2">
    <source>
        <dbReference type="ARBA" id="ARBA00023015"/>
    </source>
</evidence>
<dbReference type="PANTHER" id="PTHR31200">
    <property type="entry name" value="INO80 COMPLEX SUBUNIT C"/>
    <property type="match status" value="1"/>
</dbReference>
<keyword evidence="8" id="KW-1185">Reference proteome</keyword>
<dbReference type="Pfam" id="PF08265">
    <property type="entry name" value="YL1_C"/>
    <property type="match status" value="1"/>
</dbReference>
<keyword evidence="2" id="KW-0805">Transcription regulation</keyword>
<dbReference type="InterPro" id="IPR013272">
    <property type="entry name" value="Vps72/YL1_C"/>
</dbReference>
<dbReference type="InterPro" id="IPR029525">
    <property type="entry name" value="INO80C/Ies6"/>
</dbReference>
<evidence type="ECO:0000256" key="1">
    <source>
        <dbReference type="ARBA" id="ARBA00004123"/>
    </source>
</evidence>
<evidence type="ECO:0000256" key="5">
    <source>
        <dbReference type="SAM" id="MobiDB-lite"/>
    </source>
</evidence>
<name>A0A8J6B1G6_9EUKA</name>
<protein>
    <submittedName>
        <fullName evidence="7">INO80 complex subunit C, INO80C</fullName>
    </submittedName>
</protein>
<dbReference type="OrthoDB" id="49520at2759"/>
<dbReference type="AlphaFoldDB" id="A0A8J6B1G6"/>
<reference evidence="7" key="1">
    <citation type="submission" date="2021-05" db="EMBL/GenBank/DDBJ databases">
        <title>A free-living protist that lacks canonical eukaryotic 1 DNA replication and segregation systems.</title>
        <authorList>
            <person name="Salas-Leiva D.E."/>
            <person name="Tromer E.C."/>
            <person name="Curtis B.A."/>
            <person name="Jerlstrom-Hultqvist J."/>
            <person name="Kolisko M."/>
            <person name="Yi Z."/>
            <person name="Salas-Leiva J.S."/>
            <person name="Gallot-Lavallee L."/>
            <person name="Kops G.J.P.L."/>
            <person name="Archibald J.M."/>
            <person name="Simpson A.G.B."/>
            <person name="Roger A.J."/>
        </authorList>
    </citation>
    <scope>NUCLEOTIDE SEQUENCE</scope>
    <source>
        <strain evidence="7">BICM</strain>
    </source>
</reference>
<dbReference type="GO" id="GO:0031011">
    <property type="term" value="C:Ino80 complex"/>
    <property type="evidence" value="ECO:0007669"/>
    <property type="project" value="InterPro"/>
</dbReference>
<organism evidence="7 8">
    <name type="scientific">Carpediemonas membranifera</name>
    <dbReference type="NCBI Taxonomy" id="201153"/>
    <lineage>
        <taxon>Eukaryota</taxon>
        <taxon>Metamonada</taxon>
        <taxon>Carpediemonas-like organisms</taxon>
        <taxon>Carpediemonas</taxon>
    </lineage>
</organism>
<feature type="compositionally biased region" description="Basic residues" evidence="5">
    <location>
        <begin position="12"/>
        <end position="23"/>
    </location>
</feature>
<keyword evidence="4" id="KW-0539">Nucleus</keyword>
<comment type="caution">
    <text evidence="7">The sequence shown here is derived from an EMBL/GenBank/DDBJ whole genome shotgun (WGS) entry which is preliminary data.</text>
</comment>
<dbReference type="PANTHER" id="PTHR31200:SF1">
    <property type="entry name" value="INO80 COMPLEX SUBUNIT C"/>
    <property type="match status" value="1"/>
</dbReference>
<gene>
    <name evidence="7" type="ORF">J8273_4766</name>
</gene>
<accession>A0A8J6B1G6</accession>
<feature type="domain" description="Vps72/YL1 C-terminal" evidence="6">
    <location>
        <begin position="59"/>
        <end position="88"/>
    </location>
</feature>
<evidence type="ECO:0000313" key="7">
    <source>
        <dbReference type="EMBL" id="KAG9393648.1"/>
    </source>
</evidence>
<evidence type="ECO:0000259" key="6">
    <source>
        <dbReference type="SMART" id="SM00993"/>
    </source>
</evidence>
<dbReference type="EMBL" id="JAHDYR010000021">
    <property type="protein sequence ID" value="KAG9393648.1"/>
    <property type="molecule type" value="Genomic_DNA"/>
</dbReference>
<feature type="region of interest" description="Disordered" evidence="5">
    <location>
        <begin position="1"/>
        <end position="25"/>
    </location>
</feature>
<dbReference type="SMART" id="SM00993">
    <property type="entry name" value="YL1_C"/>
    <property type="match status" value="1"/>
</dbReference>
<proteinExistence type="predicted"/>
<evidence type="ECO:0000256" key="3">
    <source>
        <dbReference type="ARBA" id="ARBA00023163"/>
    </source>
</evidence>
<evidence type="ECO:0000256" key="4">
    <source>
        <dbReference type="ARBA" id="ARBA00023242"/>
    </source>
</evidence>